<evidence type="ECO:0000313" key="4">
    <source>
        <dbReference type="Proteomes" id="UP000826775"/>
    </source>
</evidence>
<accession>A0ABM7SAD9</accession>
<keyword evidence="4" id="KW-1185">Reference proteome</keyword>
<feature type="domain" description="YhdP central" evidence="2">
    <location>
        <begin position="740"/>
        <end position="942"/>
    </location>
</feature>
<dbReference type="Pfam" id="PF13116">
    <property type="entry name" value="YhdP"/>
    <property type="match status" value="2"/>
</dbReference>
<reference evidence="3 4" key="1">
    <citation type="submission" date="2021-07" db="EMBL/GenBank/DDBJ databases">
        <title>Novel Helicobacter sp. Isolated from a dog.</title>
        <authorList>
            <person name="Rimbara E."/>
            <person name="Suzuki M."/>
        </authorList>
    </citation>
    <scope>NUCLEOTIDE SEQUENCE [LARGE SCALE GENOMIC DNA]</scope>
    <source>
        <strain evidence="4">NHP19-003</strain>
    </source>
</reference>
<dbReference type="InterPro" id="IPR025263">
    <property type="entry name" value="YhdP_central"/>
</dbReference>
<keyword evidence="1" id="KW-1133">Transmembrane helix</keyword>
<proteinExistence type="predicted"/>
<evidence type="ECO:0000256" key="1">
    <source>
        <dbReference type="SAM" id="Phobius"/>
    </source>
</evidence>
<dbReference type="EMBL" id="AP024814">
    <property type="protein sequence ID" value="BCZ17571.1"/>
    <property type="molecule type" value="Genomic_DNA"/>
</dbReference>
<organism evidence="3 4">
    <name type="scientific">Helicobacter gastrocanis</name>
    <dbReference type="NCBI Taxonomy" id="2849641"/>
    <lineage>
        <taxon>Bacteria</taxon>
        <taxon>Pseudomonadati</taxon>
        <taxon>Campylobacterota</taxon>
        <taxon>Epsilonproteobacteria</taxon>
        <taxon>Campylobacterales</taxon>
        <taxon>Helicobacteraceae</taxon>
        <taxon>Helicobacter</taxon>
    </lineage>
</organism>
<feature type="domain" description="YhdP central" evidence="2">
    <location>
        <begin position="225"/>
        <end position="415"/>
    </location>
</feature>
<dbReference type="RefSeq" id="WP_221278912.1">
    <property type="nucleotide sequence ID" value="NZ_AP024814.1"/>
</dbReference>
<keyword evidence="1" id="KW-0812">Transmembrane</keyword>
<protein>
    <submittedName>
        <fullName evidence="3">Periplasmic protein</fullName>
    </submittedName>
</protein>
<gene>
    <name evidence="3" type="ORF">NHP190003_08530</name>
</gene>
<name>A0ABM7SAD9_9HELI</name>
<evidence type="ECO:0000259" key="2">
    <source>
        <dbReference type="Pfam" id="PF13116"/>
    </source>
</evidence>
<sequence>MIKAISKRILRPLFSVGLVGVLFAILFIVLKNGIYISSMHFGGLKIERFYLKLNNKFLLRVGQLDIIELVKHKPNKKPPTIAAIARYIQYGMWSMDYFEKITIQEIDIKPNIKAHVFFDGHRYEFTLPNLLKGQFYLQERQDLHLNIDHLNIEPYYAKIVGQATYHKSTQQLNFNLEISPTPAPNTRPSKLKIAVQGLTDFKSIALKLNSNTIKHIDFLKPYFKPDKHQALQKWLFGNIAFSGFQIKDAKLALNFKDKRILKTLQNDLSVQAVVQNAHVIYNPKLPPIMAKEVDLEYKNGQLTIMPKHINYQYMRLEGSQVVMDHFGPASRLVASIKNAQSFAFTPIKEILKAYNIALPLSQFKPAIGADILLTMQFVPHATPLLFVQGSVDISAGGFALYGVPLYTQSAQVFLDIRPTSKIVYINTTHTRYQNMADTDNRITLDFTHKTLTSQATIYKIQVNTNPAINNNPFSLQRTALPKTAPTLRLSTLPNLIAKGVDTLAFKNKLRQIIQAQNAAVFSQDIIYATQDNLPRLNFDVDFSKDEHTTFKIRELEIEGAISRGYSLNLKNIAKLVPISPLAHYFAIKRGALKITTKDLKSFKFFGTNLDIELPLYRNDGLRFSSFSLLGTFGDRGLEFFTPDKAVMGRIRGGEKILFINDINFNVDEFLKAKMPAIKELLNTGGRYPTKEQIKDENIFIRAKQLYEKQHKIPPNRLIIQAQNAVITFKGFPFALDNILATMRDGRFRADASYHHASLAFDMAHGQLTLKANNFSGDYLNMVLQSVTTQNLIQGGLYTLIGGYKDNVFSGELKLQNTTIKNFKLLQNMINLINTIPSLIVFRNPRLGANGYEISRGKVLFGINTDYLGLEHIQLTGTTLDVDGNGIIELAKRKIDMSLNIATIKGFANVINKIPIVNYLILGGDGKISTHVSLSGSLDNPKVNVTLAKDIFQAPFRIFKRIFTPIEIIIDEIRKGMKDEPIRVPKKPSLHNP</sequence>
<keyword evidence="1" id="KW-0472">Membrane</keyword>
<dbReference type="Proteomes" id="UP000826775">
    <property type="component" value="Chromosome"/>
</dbReference>
<feature type="transmembrane region" description="Helical" evidence="1">
    <location>
        <begin position="12"/>
        <end position="30"/>
    </location>
</feature>
<evidence type="ECO:0000313" key="3">
    <source>
        <dbReference type="EMBL" id="BCZ17571.1"/>
    </source>
</evidence>